<dbReference type="Gene3D" id="1.10.1330.10">
    <property type="entry name" value="Dockerin domain"/>
    <property type="match status" value="1"/>
</dbReference>
<dbReference type="EMBL" id="JAEQMG010000004">
    <property type="protein sequence ID" value="MBK6087072.1"/>
    <property type="molecule type" value="Genomic_DNA"/>
</dbReference>
<keyword evidence="3" id="KW-1185">Reference proteome</keyword>
<name>A0A934U1P4_9FIRM</name>
<keyword evidence="1" id="KW-0732">Signal</keyword>
<protein>
    <submittedName>
        <fullName evidence="2">Uncharacterized protein</fullName>
    </submittedName>
</protein>
<evidence type="ECO:0000256" key="1">
    <source>
        <dbReference type="SAM" id="SignalP"/>
    </source>
</evidence>
<dbReference type="Gene3D" id="1.50.10.20">
    <property type="match status" value="1"/>
</dbReference>
<dbReference type="InterPro" id="IPR008930">
    <property type="entry name" value="Terpenoid_cyclase/PrenylTrfase"/>
</dbReference>
<gene>
    <name evidence="2" type="ORF">JKK62_00065</name>
</gene>
<evidence type="ECO:0000313" key="3">
    <source>
        <dbReference type="Proteomes" id="UP000633365"/>
    </source>
</evidence>
<dbReference type="GO" id="GO:0000272">
    <property type="term" value="P:polysaccharide catabolic process"/>
    <property type="evidence" value="ECO:0007669"/>
    <property type="project" value="InterPro"/>
</dbReference>
<proteinExistence type="predicted"/>
<dbReference type="CDD" id="cd00688">
    <property type="entry name" value="ISOPREN_C2_like"/>
    <property type="match status" value="1"/>
</dbReference>
<dbReference type="Proteomes" id="UP000633365">
    <property type="component" value="Unassembled WGS sequence"/>
</dbReference>
<feature type="signal peptide" evidence="1">
    <location>
        <begin position="1"/>
        <end position="21"/>
    </location>
</feature>
<dbReference type="InterPro" id="IPR036439">
    <property type="entry name" value="Dockerin_dom_sf"/>
</dbReference>
<comment type="caution">
    <text evidence="2">The sequence shown here is derived from an EMBL/GenBank/DDBJ whole genome shotgun (WGS) entry which is preliminary data.</text>
</comment>
<dbReference type="CDD" id="cd14256">
    <property type="entry name" value="Dockerin_I"/>
    <property type="match status" value="1"/>
</dbReference>
<dbReference type="SUPFAM" id="SSF48239">
    <property type="entry name" value="Terpenoid cyclases/Protein prenyltransferases"/>
    <property type="match status" value="1"/>
</dbReference>
<organism evidence="2 3">
    <name type="scientific">Ruminococcus difficilis</name>
    <dbReference type="NCBI Taxonomy" id="2763069"/>
    <lineage>
        <taxon>Bacteria</taxon>
        <taxon>Bacillati</taxon>
        <taxon>Bacillota</taxon>
        <taxon>Clostridia</taxon>
        <taxon>Eubacteriales</taxon>
        <taxon>Oscillospiraceae</taxon>
        <taxon>Ruminococcus</taxon>
    </lineage>
</organism>
<feature type="chain" id="PRO_5037853753" evidence="1">
    <location>
        <begin position="22"/>
        <end position="377"/>
    </location>
</feature>
<dbReference type="RefSeq" id="WP_201426497.1">
    <property type="nucleotide sequence ID" value="NZ_JAEQMG010000004.1"/>
</dbReference>
<accession>A0A934U1P4</accession>
<sequence length="377" mass="41045">MKKLICFVLALALLCPITAFASGSKTDAIYQATEEQLLSCPVPQVGSIGGEWLVIGLARAGILPDETAEGYYRNVVDYINEKGSAKLDRNKSTENSRLILALTAIGKNPENVNGYNLLQPLADFNFVKKQGINGPVWALIALDSLQYEIPETTSKEQTTREKLFDYILEKQLPAGGWAIGEQGADPDMTGMAIQALAPYYKKNEAVKCAVDKALGYYSAIQRDDGGLSEATDSPESCAQMITALSALGIDPETDGRFIKSGNSIVDCLLRFSLENGFAHNIGGEYNQMSTEQAFYAMTAANRLREGKSSLYDMCDLLTEYDLNLDGTVDITDATLAQKAIAELETLNLRQLKIAGADSQGEIKVTFVTETQRYIASH</sequence>
<reference evidence="2" key="1">
    <citation type="submission" date="2021-01" db="EMBL/GenBank/DDBJ databases">
        <title>Genome public.</title>
        <authorList>
            <person name="Liu C."/>
            <person name="Sun Q."/>
        </authorList>
    </citation>
    <scope>NUCLEOTIDE SEQUENCE</scope>
    <source>
        <strain evidence="2">M6</strain>
    </source>
</reference>
<dbReference type="AlphaFoldDB" id="A0A934U1P4"/>
<evidence type="ECO:0000313" key="2">
    <source>
        <dbReference type="EMBL" id="MBK6087072.1"/>
    </source>
</evidence>